<evidence type="ECO:0000256" key="5">
    <source>
        <dbReference type="ARBA" id="ARBA00022679"/>
    </source>
</evidence>
<dbReference type="Pfam" id="PF01467">
    <property type="entry name" value="CTP_transf_like"/>
    <property type="match status" value="1"/>
</dbReference>
<name>A0A6M4MK48_9ALTE</name>
<dbReference type="PANTHER" id="PTHR39321">
    <property type="entry name" value="NICOTINATE-NUCLEOTIDE ADENYLYLTRANSFERASE-RELATED"/>
    <property type="match status" value="1"/>
</dbReference>
<dbReference type="EMBL" id="CP052766">
    <property type="protein sequence ID" value="QJR82466.1"/>
    <property type="molecule type" value="Genomic_DNA"/>
</dbReference>
<dbReference type="InterPro" id="IPR005248">
    <property type="entry name" value="NadD/NMNAT"/>
</dbReference>
<dbReference type="InterPro" id="IPR014729">
    <property type="entry name" value="Rossmann-like_a/b/a_fold"/>
</dbReference>
<comment type="similarity">
    <text evidence="3 11">Belongs to the NadD family.</text>
</comment>
<dbReference type="CDD" id="cd02165">
    <property type="entry name" value="NMNAT"/>
    <property type="match status" value="1"/>
</dbReference>
<dbReference type="Gene3D" id="3.40.50.620">
    <property type="entry name" value="HUPs"/>
    <property type="match status" value="1"/>
</dbReference>
<evidence type="ECO:0000256" key="6">
    <source>
        <dbReference type="ARBA" id="ARBA00022695"/>
    </source>
</evidence>
<dbReference type="GO" id="GO:0004515">
    <property type="term" value="F:nicotinate-nucleotide adenylyltransferase activity"/>
    <property type="evidence" value="ECO:0007669"/>
    <property type="project" value="UniProtKB-UniRule"/>
</dbReference>
<evidence type="ECO:0000256" key="2">
    <source>
        <dbReference type="ARBA" id="ARBA00005019"/>
    </source>
</evidence>
<proteinExistence type="inferred from homology"/>
<evidence type="ECO:0000256" key="7">
    <source>
        <dbReference type="ARBA" id="ARBA00022741"/>
    </source>
</evidence>
<dbReference type="AlphaFoldDB" id="A0A6M4MK48"/>
<dbReference type="UniPathway" id="UPA00253">
    <property type="reaction ID" value="UER00332"/>
</dbReference>
<organism evidence="13 14">
    <name type="scientific">Alteromonas pelagimontana</name>
    <dbReference type="NCBI Taxonomy" id="1858656"/>
    <lineage>
        <taxon>Bacteria</taxon>
        <taxon>Pseudomonadati</taxon>
        <taxon>Pseudomonadota</taxon>
        <taxon>Gammaproteobacteria</taxon>
        <taxon>Alteromonadales</taxon>
        <taxon>Alteromonadaceae</taxon>
        <taxon>Alteromonas/Salinimonas group</taxon>
        <taxon>Alteromonas</taxon>
    </lineage>
</organism>
<reference evidence="13 14" key="2">
    <citation type="submission" date="2020-04" db="EMBL/GenBank/DDBJ databases">
        <title>Complete genome sequence of Alteromonas pelagimontana 5.12T.</title>
        <authorList>
            <person name="Sinha R.K."/>
            <person name="Krishnan K.P."/>
            <person name="Kurian J.P."/>
        </authorList>
    </citation>
    <scope>NUCLEOTIDE SEQUENCE [LARGE SCALE GENOMIC DNA]</scope>
    <source>
        <strain evidence="13 14">5.12</strain>
    </source>
</reference>
<evidence type="ECO:0000256" key="10">
    <source>
        <dbReference type="ARBA" id="ARBA00048721"/>
    </source>
</evidence>
<evidence type="ECO:0000256" key="11">
    <source>
        <dbReference type="HAMAP-Rule" id="MF_00244"/>
    </source>
</evidence>
<evidence type="ECO:0000256" key="3">
    <source>
        <dbReference type="ARBA" id="ARBA00009014"/>
    </source>
</evidence>
<evidence type="ECO:0000259" key="12">
    <source>
        <dbReference type="Pfam" id="PF01467"/>
    </source>
</evidence>
<dbReference type="PANTHER" id="PTHR39321:SF3">
    <property type="entry name" value="PHOSPHOPANTETHEINE ADENYLYLTRANSFERASE"/>
    <property type="match status" value="1"/>
</dbReference>
<sequence length="224" mass="25169">MSGRHPIALLGGTFNPPHKGHVEPALQAISQIGIDQLGLMPCKLPPHKSTEGIAEKHRVNMVKLVCAHHSQLYPELVELSLGTPSYTSKTLRHLRKDSPTQPIIFIMGEDSWHSLPQWNDWRELLKLAHLVVVKRDVAGDEKPAGLQKDLQLLIEQHEVDSARALTFCPAGGLYFAHTSLKTVSSTQLREMFRSPDMASNQIERVADWLLPSVIDYIQQHRLYA</sequence>
<keyword evidence="14" id="KW-1185">Reference proteome</keyword>
<evidence type="ECO:0000256" key="1">
    <source>
        <dbReference type="ARBA" id="ARBA00002324"/>
    </source>
</evidence>
<evidence type="ECO:0000313" key="14">
    <source>
        <dbReference type="Proteomes" id="UP000219285"/>
    </source>
</evidence>
<gene>
    <name evidence="11 13" type="primary">nadD</name>
    <name evidence="13" type="ORF">CA267_017745</name>
</gene>
<feature type="domain" description="Cytidyltransferase-like" evidence="12">
    <location>
        <begin position="9"/>
        <end position="190"/>
    </location>
</feature>
<comment type="function">
    <text evidence="1 11">Catalyzes the reversible adenylation of nicotinate mononucleotide (NaMN) to nicotinic acid adenine dinucleotide (NaAD).</text>
</comment>
<dbReference type="NCBIfam" id="TIGR00482">
    <property type="entry name" value="nicotinate (nicotinamide) nucleotide adenylyltransferase"/>
    <property type="match status" value="1"/>
</dbReference>
<keyword evidence="8 11" id="KW-0067">ATP-binding</keyword>
<dbReference type="RefSeq" id="WP_075609550.1">
    <property type="nucleotide sequence ID" value="NZ_CP052766.1"/>
</dbReference>
<comment type="catalytic activity">
    <reaction evidence="10 11">
        <text>nicotinate beta-D-ribonucleotide + ATP + H(+) = deamido-NAD(+) + diphosphate</text>
        <dbReference type="Rhea" id="RHEA:22860"/>
        <dbReference type="ChEBI" id="CHEBI:15378"/>
        <dbReference type="ChEBI" id="CHEBI:30616"/>
        <dbReference type="ChEBI" id="CHEBI:33019"/>
        <dbReference type="ChEBI" id="CHEBI:57502"/>
        <dbReference type="ChEBI" id="CHEBI:58437"/>
        <dbReference type="EC" id="2.7.7.18"/>
    </reaction>
</comment>
<keyword evidence="4 11" id="KW-0662">Pyridine nucleotide biosynthesis</keyword>
<keyword evidence="5 11" id="KW-0808">Transferase</keyword>
<accession>A0A6M4MK48</accession>
<keyword evidence="7 11" id="KW-0547">Nucleotide-binding</keyword>
<comment type="pathway">
    <text evidence="2 11">Cofactor biosynthesis; NAD(+) biosynthesis; deamido-NAD(+) from nicotinate D-ribonucleotide: step 1/1.</text>
</comment>
<dbReference type="GO" id="GO:0005524">
    <property type="term" value="F:ATP binding"/>
    <property type="evidence" value="ECO:0007669"/>
    <property type="project" value="UniProtKB-KW"/>
</dbReference>
<dbReference type="HAMAP" id="MF_00244">
    <property type="entry name" value="NaMN_adenylyltr"/>
    <property type="match status" value="1"/>
</dbReference>
<reference evidence="14" key="1">
    <citation type="submission" date="2014-12" db="EMBL/GenBank/DDBJ databases">
        <title>Complete genome sequence of a multi-drug resistant Klebsiella pneumoniae.</title>
        <authorList>
            <person name="Hua X."/>
            <person name="Chen Q."/>
            <person name="Li X."/>
            <person name="Feng Y."/>
            <person name="Ruan Z."/>
            <person name="Yu Y."/>
        </authorList>
    </citation>
    <scope>NUCLEOTIDE SEQUENCE [LARGE SCALE GENOMIC DNA]</scope>
    <source>
        <strain evidence="14">5.12</strain>
    </source>
</reference>
<dbReference type="OrthoDB" id="5295945at2"/>
<protein>
    <recommendedName>
        <fullName evidence="11">Probable nicotinate-nucleotide adenylyltransferase</fullName>
        <ecNumber evidence="11">2.7.7.18</ecNumber>
    </recommendedName>
    <alternativeName>
        <fullName evidence="11">Deamido-NAD(+) diphosphorylase</fullName>
    </alternativeName>
    <alternativeName>
        <fullName evidence="11">Deamido-NAD(+) pyrophosphorylase</fullName>
    </alternativeName>
    <alternativeName>
        <fullName evidence="11">Nicotinate mononucleotide adenylyltransferase</fullName>
        <shortName evidence="11">NaMN adenylyltransferase</shortName>
    </alternativeName>
</protein>
<evidence type="ECO:0000256" key="4">
    <source>
        <dbReference type="ARBA" id="ARBA00022642"/>
    </source>
</evidence>
<dbReference type="GO" id="GO:0009435">
    <property type="term" value="P:NAD+ biosynthetic process"/>
    <property type="evidence" value="ECO:0007669"/>
    <property type="project" value="UniProtKB-UniRule"/>
</dbReference>
<keyword evidence="6 11" id="KW-0548">Nucleotidyltransferase</keyword>
<dbReference type="EC" id="2.7.7.18" evidence="11"/>
<evidence type="ECO:0000313" key="13">
    <source>
        <dbReference type="EMBL" id="QJR82466.1"/>
    </source>
</evidence>
<keyword evidence="9 11" id="KW-0520">NAD</keyword>
<dbReference type="KEGG" id="apel:CA267_017745"/>
<evidence type="ECO:0000256" key="8">
    <source>
        <dbReference type="ARBA" id="ARBA00022840"/>
    </source>
</evidence>
<evidence type="ECO:0000256" key="9">
    <source>
        <dbReference type="ARBA" id="ARBA00023027"/>
    </source>
</evidence>
<dbReference type="Proteomes" id="UP000219285">
    <property type="component" value="Chromosome"/>
</dbReference>
<dbReference type="InterPro" id="IPR004821">
    <property type="entry name" value="Cyt_trans-like"/>
</dbReference>
<dbReference type="SUPFAM" id="SSF52374">
    <property type="entry name" value="Nucleotidylyl transferase"/>
    <property type="match status" value="1"/>
</dbReference>